<evidence type="ECO:0000313" key="1">
    <source>
        <dbReference type="EMBL" id="SHJ91203.1"/>
    </source>
</evidence>
<gene>
    <name evidence="1" type="ORF">SAMN02745216_02528</name>
</gene>
<reference evidence="2" key="1">
    <citation type="submission" date="2016-11" db="EMBL/GenBank/DDBJ databases">
        <authorList>
            <person name="Varghese N."/>
            <person name="Submissions S."/>
        </authorList>
    </citation>
    <scope>NUCLEOTIDE SEQUENCE [LARGE SCALE GENOMIC DNA]</scope>
    <source>
        <strain evidence="2">DSM 16219</strain>
    </source>
</reference>
<sequence length="59" mass="6797">MKNSDRAAARLEHDRALQKVVIGMLADHTELFKQFSDNPGFKKWLADTIFAVTYEESRV</sequence>
<keyword evidence="2" id="KW-1185">Reference proteome</keyword>
<dbReference type="AlphaFoldDB" id="A0A1M6N6G1"/>
<dbReference type="RefSeq" id="WP_211482808.1">
    <property type="nucleotide sequence ID" value="NZ_FQZU01000014.1"/>
</dbReference>
<dbReference type="Proteomes" id="UP000183994">
    <property type="component" value="Unassembled WGS sequence"/>
</dbReference>
<name>A0A1M6N6G1_9BACT</name>
<proteinExistence type="predicted"/>
<dbReference type="EMBL" id="FQZU01000014">
    <property type="protein sequence ID" value="SHJ91203.1"/>
    <property type="molecule type" value="Genomic_DNA"/>
</dbReference>
<organism evidence="1 2">
    <name type="scientific">Desulfatibacillum alkenivorans DSM 16219</name>
    <dbReference type="NCBI Taxonomy" id="1121393"/>
    <lineage>
        <taxon>Bacteria</taxon>
        <taxon>Pseudomonadati</taxon>
        <taxon>Thermodesulfobacteriota</taxon>
        <taxon>Desulfobacteria</taxon>
        <taxon>Desulfobacterales</taxon>
        <taxon>Desulfatibacillaceae</taxon>
        <taxon>Desulfatibacillum</taxon>
    </lineage>
</organism>
<protein>
    <submittedName>
        <fullName evidence="1">Type I restriction enzyme, R subunit</fullName>
    </submittedName>
</protein>
<evidence type="ECO:0000313" key="2">
    <source>
        <dbReference type="Proteomes" id="UP000183994"/>
    </source>
</evidence>
<dbReference type="STRING" id="1121393.SAMN02745216_02528"/>
<accession>A0A1M6N6G1</accession>